<keyword evidence="5 9" id="KW-1133">Transmembrane helix</keyword>
<keyword evidence="11" id="KW-1185">Reference proteome</keyword>
<evidence type="ECO:0000256" key="7">
    <source>
        <dbReference type="ARBA" id="ARBA00038032"/>
    </source>
</evidence>
<dbReference type="Pfam" id="PF00893">
    <property type="entry name" value="Multi_Drug_Res"/>
    <property type="match status" value="1"/>
</dbReference>
<dbReference type="EMBL" id="JBHUII010000004">
    <property type="protein sequence ID" value="MFD2206073.1"/>
    <property type="molecule type" value="Genomic_DNA"/>
</dbReference>
<comment type="similarity">
    <text evidence="7 8">Belongs to the drug/metabolite transporter (DMT) superfamily. Small multidrug resistance (SMR) (TC 2.A.7.1) family.</text>
</comment>
<dbReference type="Gene3D" id="1.10.3730.20">
    <property type="match status" value="1"/>
</dbReference>
<evidence type="ECO:0000256" key="6">
    <source>
        <dbReference type="ARBA" id="ARBA00023136"/>
    </source>
</evidence>
<dbReference type="RefSeq" id="WP_380251297.1">
    <property type="nucleotide sequence ID" value="NZ_JBHUII010000004.1"/>
</dbReference>
<accession>A0ABW5BME0</accession>
<feature type="transmembrane region" description="Helical" evidence="9">
    <location>
        <begin position="107"/>
        <end position="126"/>
    </location>
</feature>
<dbReference type="PANTHER" id="PTHR30561:SF1">
    <property type="entry name" value="MULTIDRUG TRANSPORTER EMRE"/>
    <property type="match status" value="1"/>
</dbReference>
<evidence type="ECO:0000256" key="4">
    <source>
        <dbReference type="ARBA" id="ARBA00022692"/>
    </source>
</evidence>
<evidence type="ECO:0000313" key="10">
    <source>
        <dbReference type="EMBL" id="MFD2206073.1"/>
    </source>
</evidence>
<feature type="transmembrane region" description="Helical" evidence="9">
    <location>
        <begin position="21"/>
        <end position="41"/>
    </location>
</feature>
<evidence type="ECO:0000256" key="8">
    <source>
        <dbReference type="RuleBase" id="RU003942"/>
    </source>
</evidence>
<evidence type="ECO:0000256" key="5">
    <source>
        <dbReference type="ARBA" id="ARBA00022989"/>
    </source>
</evidence>
<keyword evidence="3" id="KW-1003">Cell membrane</keyword>
<keyword evidence="6 9" id="KW-0472">Membrane</keyword>
<dbReference type="InterPro" id="IPR045324">
    <property type="entry name" value="Small_multidrug_res"/>
</dbReference>
<keyword evidence="4 8" id="KW-0812">Transmembrane</keyword>
<proteinExistence type="inferred from homology"/>
<evidence type="ECO:0000256" key="2">
    <source>
        <dbReference type="ARBA" id="ARBA00022448"/>
    </source>
</evidence>
<feature type="transmembrane region" description="Helical" evidence="9">
    <location>
        <begin position="79"/>
        <end position="101"/>
    </location>
</feature>
<evidence type="ECO:0000256" key="3">
    <source>
        <dbReference type="ARBA" id="ARBA00022475"/>
    </source>
</evidence>
<comment type="caution">
    <text evidence="10">The sequence shown here is derived from an EMBL/GenBank/DDBJ whole genome shotgun (WGS) entry which is preliminary data.</text>
</comment>
<evidence type="ECO:0000256" key="9">
    <source>
        <dbReference type="SAM" id="Phobius"/>
    </source>
</evidence>
<feature type="transmembrane region" description="Helical" evidence="9">
    <location>
        <begin position="53"/>
        <end position="72"/>
    </location>
</feature>
<dbReference type="PANTHER" id="PTHR30561">
    <property type="entry name" value="SMR FAMILY PROTON-DEPENDENT DRUG EFFLUX TRANSPORTER SUGE"/>
    <property type="match status" value="1"/>
</dbReference>
<dbReference type="InterPro" id="IPR037185">
    <property type="entry name" value="EmrE-like"/>
</dbReference>
<dbReference type="InterPro" id="IPR000390">
    <property type="entry name" value="Small_drug/metabolite_transptr"/>
</dbReference>
<dbReference type="Proteomes" id="UP001597294">
    <property type="component" value="Unassembled WGS sequence"/>
</dbReference>
<sequence length="132" mass="13907">MQLRLMLIGIHPEQSFFREGAEMSIYMLLGVAIISEVVATLSLKASDGFTKPIPSIVVVVGYIFAVYLLSIITRQLSIGVTYAVWSGAGVVLTAGLGIVIYGEKMDLAGVIGIALIISGVLVLNLISNASGH</sequence>
<dbReference type="SUPFAM" id="SSF103481">
    <property type="entry name" value="Multidrug resistance efflux transporter EmrE"/>
    <property type="match status" value="1"/>
</dbReference>
<organism evidence="10 11">
    <name type="scientific">Kiloniella antarctica</name>
    <dbReference type="NCBI Taxonomy" id="1550907"/>
    <lineage>
        <taxon>Bacteria</taxon>
        <taxon>Pseudomonadati</taxon>
        <taxon>Pseudomonadota</taxon>
        <taxon>Alphaproteobacteria</taxon>
        <taxon>Rhodospirillales</taxon>
        <taxon>Kiloniellaceae</taxon>
        <taxon>Kiloniella</taxon>
    </lineage>
</organism>
<protein>
    <submittedName>
        <fullName evidence="10">DMT family transporter</fullName>
    </submittedName>
</protein>
<name>A0ABW5BME0_9PROT</name>
<gene>
    <name evidence="10" type="ORF">ACFSKO_10635</name>
</gene>
<evidence type="ECO:0000313" key="11">
    <source>
        <dbReference type="Proteomes" id="UP001597294"/>
    </source>
</evidence>
<comment type="subcellular location">
    <subcellularLocation>
        <location evidence="1 8">Cell membrane</location>
        <topology evidence="1 8">Multi-pass membrane protein</topology>
    </subcellularLocation>
</comment>
<keyword evidence="2" id="KW-0813">Transport</keyword>
<evidence type="ECO:0000256" key="1">
    <source>
        <dbReference type="ARBA" id="ARBA00004651"/>
    </source>
</evidence>
<reference evidence="11" key="1">
    <citation type="journal article" date="2019" name="Int. J. Syst. Evol. Microbiol.">
        <title>The Global Catalogue of Microorganisms (GCM) 10K type strain sequencing project: providing services to taxonomists for standard genome sequencing and annotation.</title>
        <authorList>
            <consortium name="The Broad Institute Genomics Platform"/>
            <consortium name="The Broad Institute Genome Sequencing Center for Infectious Disease"/>
            <person name="Wu L."/>
            <person name="Ma J."/>
        </authorList>
    </citation>
    <scope>NUCLEOTIDE SEQUENCE [LARGE SCALE GENOMIC DNA]</scope>
    <source>
        <strain evidence="11">CGMCC 4.7192</strain>
    </source>
</reference>